<keyword evidence="2 9" id="KW-0479">Metal-binding</keyword>
<dbReference type="GO" id="GO:0046872">
    <property type="term" value="F:metal ion binding"/>
    <property type="evidence" value="ECO:0007669"/>
    <property type="project" value="UniProtKB-UniRule"/>
</dbReference>
<evidence type="ECO:0000313" key="13">
    <source>
        <dbReference type="EMBL" id="KKH12777.1"/>
    </source>
</evidence>
<dbReference type="Proteomes" id="UP000034944">
    <property type="component" value="Unassembled WGS sequence"/>
</dbReference>
<feature type="binding site" evidence="9">
    <location>
        <position position="234"/>
    </location>
    <ligand>
        <name>Mn(2+)</name>
        <dbReference type="ChEBI" id="CHEBI:29035"/>
    </ligand>
</feature>
<gene>
    <name evidence="9" type="primary">cas1</name>
    <name evidence="10" type="ORF">DU46_18780</name>
    <name evidence="12" type="ORF">DU51_17200</name>
    <name evidence="11" type="ORF">DU61_07520</name>
    <name evidence="13" type="ORF">DU62_19550</name>
    <name evidence="14" type="ORF">DU87_17915</name>
</gene>
<dbReference type="EMBL" id="JJPY01000002">
    <property type="protein sequence ID" value="KKH12500.1"/>
    <property type="molecule type" value="Genomic_DNA"/>
</dbReference>
<dbReference type="NCBIfam" id="TIGR00287">
    <property type="entry name" value="cas1"/>
    <property type="match status" value="1"/>
</dbReference>
<comment type="cofactor">
    <cofactor evidence="9">
        <name>Mg(2+)</name>
        <dbReference type="ChEBI" id="CHEBI:18420"/>
    </cofactor>
    <cofactor evidence="9">
        <name>Mn(2+)</name>
        <dbReference type="ChEBI" id="CHEBI:29035"/>
    </cofactor>
</comment>
<dbReference type="GO" id="GO:0016787">
    <property type="term" value="F:hydrolase activity"/>
    <property type="evidence" value="ECO:0007669"/>
    <property type="project" value="UniProtKB-KW"/>
</dbReference>
<proteinExistence type="inferred from homology"/>
<evidence type="ECO:0000313" key="12">
    <source>
        <dbReference type="EMBL" id="KKH12500.1"/>
    </source>
</evidence>
<comment type="caution">
    <text evidence="11">The sequence shown here is derived from an EMBL/GenBank/DDBJ whole genome shotgun (WGS) entry which is preliminary data.</text>
</comment>
<keyword evidence="1 9" id="KW-0540">Nuclease</keyword>
<comment type="subunit">
    <text evidence="9">Homodimer, forms a heterotetramer with a Cas2 homodimer.</text>
</comment>
<evidence type="ECO:0000256" key="6">
    <source>
        <dbReference type="ARBA" id="ARBA00023118"/>
    </source>
</evidence>
<evidence type="ECO:0000313" key="14">
    <source>
        <dbReference type="EMBL" id="KKH64858.1"/>
    </source>
</evidence>
<evidence type="ECO:0000256" key="3">
    <source>
        <dbReference type="ARBA" id="ARBA00022759"/>
    </source>
</evidence>
<protein>
    <recommendedName>
        <fullName evidence="9">CRISPR-associated endonuclease Cas1</fullName>
        <ecNumber evidence="9">3.1.-.-</ecNumber>
    </recommendedName>
</protein>
<keyword evidence="6 9" id="KW-0051">Antiviral defense</keyword>
<evidence type="ECO:0000256" key="2">
    <source>
        <dbReference type="ARBA" id="ARBA00022723"/>
    </source>
</evidence>
<dbReference type="GO" id="GO:0004520">
    <property type="term" value="F:DNA endonuclease activity"/>
    <property type="evidence" value="ECO:0007669"/>
    <property type="project" value="InterPro"/>
</dbReference>
<dbReference type="PANTHER" id="PTHR34353">
    <property type="entry name" value="CRISPR-ASSOCIATED ENDONUCLEASE CAS1 1"/>
    <property type="match status" value="1"/>
</dbReference>
<dbReference type="EMBL" id="JJPQ01000045">
    <property type="protein sequence ID" value="KKG84144.1"/>
    <property type="molecule type" value="Genomic_DNA"/>
</dbReference>
<dbReference type="Proteomes" id="UP000034074">
    <property type="component" value="Unassembled WGS sequence"/>
</dbReference>
<dbReference type="GO" id="GO:0043571">
    <property type="term" value="P:maintenance of CRISPR repeat elements"/>
    <property type="evidence" value="ECO:0007669"/>
    <property type="project" value="UniProtKB-UniRule"/>
</dbReference>
<dbReference type="HAMAP" id="MF_01470">
    <property type="entry name" value="Cas1"/>
    <property type="match status" value="1"/>
</dbReference>
<reference evidence="15 16" key="1">
    <citation type="journal article" date="2015" name="ISME J.">
        <title>Genomic and phenotypic differentiation among Methanosarcina mazei populations from Columbia River sediment.</title>
        <authorList>
            <person name="Youngblut N.D."/>
            <person name="Wirth J.S."/>
            <person name="Henriksen J.R."/>
            <person name="Smith M."/>
            <person name="Simon H."/>
            <person name="Metcalf W.W."/>
            <person name="Whitaker R.J."/>
        </authorList>
    </citation>
    <scope>NUCLEOTIDE SEQUENCE [LARGE SCALE GENOMIC DNA]</scope>
    <source>
        <strain evidence="14 16">1.H.M.0.1</strain>
        <strain evidence="10 17">3.H.A.1A.2</strain>
        <strain evidence="11 15">3.H.A.2.5</strain>
        <strain evidence="12 18">3.H.T.1A.1</strain>
        <strain evidence="13 19">3.H.T.1A.2</strain>
    </source>
</reference>
<keyword evidence="3 9" id="KW-0255">Endonuclease</keyword>
<comment type="similarity">
    <text evidence="9">Belongs to the CRISPR-associated endonuclease Cas1 family.</text>
</comment>
<dbReference type="OrthoDB" id="2216at2157"/>
<evidence type="ECO:0000256" key="4">
    <source>
        <dbReference type="ARBA" id="ARBA00022801"/>
    </source>
</evidence>
<dbReference type="EMBL" id="JJQQ01000141">
    <property type="protein sequence ID" value="KKH64858.1"/>
    <property type="molecule type" value="Genomic_DNA"/>
</dbReference>
<accession>A0A0F8IXN0</accession>
<evidence type="ECO:0000256" key="8">
    <source>
        <dbReference type="ARBA" id="ARBA00023211"/>
    </source>
</evidence>
<evidence type="ECO:0000313" key="15">
    <source>
        <dbReference type="Proteomes" id="UP000033889"/>
    </source>
</evidence>
<keyword evidence="7 9" id="KW-0238">DNA-binding</keyword>
<evidence type="ECO:0000313" key="11">
    <source>
        <dbReference type="EMBL" id="KKG84144.1"/>
    </source>
</evidence>
<keyword evidence="8 9" id="KW-0464">Manganese</keyword>
<keyword evidence="5 9" id="KW-0460">Magnesium</keyword>
<name>A0A0F8IXN0_METMZ</name>
<comment type="function">
    <text evidence="9">CRISPR (clustered regularly interspaced short palindromic repeat), is an adaptive immune system that provides protection against mobile genetic elements (viruses, transposable elements and conjugative plasmids). CRISPR clusters contain spacers, sequences complementary to antecedent mobile elements, and target invading nucleic acids. CRISPR clusters are transcribed and processed into CRISPR RNA (crRNA). Acts as a dsDNA endonuclease. Involved in the integration of spacer DNA into the CRISPR cassette.</text>
</comment>
<feature type="binding site" evidence="9">
    <location>
        <position position="166"/>
    </location>
    <ligand>
        <name>Mn(2+)</name>
        <dbReference type="ChEBI" id="CHEBI:29035"/>
    </ligand>
</feature>
<dbReference type="Proteomes" id="UP000034820">
    <property type="component" value="Unassembled WGS sequence"/>
</dbReference>
<evidence type="ECO:0000313" key="18">
    <source>
        <dbReference type="Proteomes" id="UP000034820"/>
    </source>
</evidence>
<evidence type="ECO:0000256" key="5">
    <source>
        <dbReference type="ARBA" id="ARBA00022842"/>
    </source>
</evidence>
<dbReference type="CDD" id="cd09721">
    <property type="entry name" value="Cas1_I-C"/>
    <property type="match status" value="1"/>
</dbReference>
<dbReference type="Gene3D" id="1.20.120.920">
    <property type="entry name" value="CRISPR-associated endonuclease Cas1, C-terminal domain"/>
    <property type="match status" value="1"/>
</dbReference>
<evidence type="ECO:0000256" key="1">
    <source>
        <dbReference type="ARBA" id="ARBA00022722"/>
    </source>
</evidence>
<evidence type="ECO:0000313" key="10">
    <source>
        <dbReference type="EMBL" id="KKG69164.1"/>
    </source>
</evidence>
<dbReference type="AlphaFoldDB" id="A0A0F8IXN0"/>
<dbReference type="PATRIC" id="fig|2209.71.peg.4101"/>
<dbReference type="Gene3D" id="3.100.10.20">
    <property type="entry name" value="CRISPR-associated endonuclease Cas1, N-terminal domain"/>
    <property type="match status" value="1"/>
</dbReference>
<sequence>MRKLLNTLYVTTPESYLLRDGGNVVVKVKDVETFRIPIHNLEGIVCFAYMGASPQLMQLCTDNKVGLSFLTPNGKFLARVNGKIRGNVLLRRTQYRKADSKEDSLDLAKCFIIGKIVNCRTVLGRGIRDHGDVIDADKIRSVSDLLIENLKSIDSCLNPDSLRGIEGNCAKFYFDALDELILKQKDNFFIIERNRRPPLDNMNSLLSFLYTLLAHDVESALETIGLDPYVGFFHTDRPGRPSLALDLMEELRPFMADRLALSMVNLKQVDEKDFLKKENGAVLMTEDGRKNILTAWQKRKQDQITHPYLNEKIPVGLIPYVQAMLLARYLRGDIDGYPPFFMN</sequence>
<dbReference type="Proteomes" id="UP000033889">
    <property type="component" value="Unassembled WGS sequence"/>
</dbReference>
<keyword evidence="4 9" id="KW-0378">Hydrolase</keyword>
<evidence type="ECO:0000256" key="7">
    <source>
        <dbReference type="ARBA" id="ARBA00023125"/>
    </source>
</evidence>
<feature type="binding site" evidence="9">
    <location>
        <position position="249"/>
    </location>
    <ligand>
        <name>Mn(2+)</name>
        <dbReference type="ChEBI" id="CHEBI:29035"/>
    </ligand>
</feature>
<dbReference type="EC" id="3.1.-.-" evidence="9"/>
<dbReference type="InterPro" id="IPR002729">
    <property type="entry name" value="CRISPR-assoc_Cas1"/>
</dbReference>
<dbReference type="InterPro" id="IPR050646">
    <property type="entry name" value="Cas1"/>
</dbReference>
<dbReference type="Proteomes" id="UP000033933">
    <property type="component" value="Unassembled WGS sequence"/>
</dbReference>
<dbReference type="InterPro" id="IPR042206">
    <property type="entry name" value="CRISPR-assoc_Cas1_C"/>
</dbReference>
<dbReference type="InterPro" id="IPR042211">
    <property type="entry name" value="CRISPR-assoc_Cas1_N"/>
</dbReference>
<dbReference type="InterPro" id="IPR019856">
    <property type="entry name" value="CRISPR-assoc_Cas1_DVULG"/>
</dbReference>
<dbReference type="GO" id="GO:0051607">
    <property type="term" value="P:defense response to virus"/>
    <property type="evidence" value="ECO:0007669"/>
    <property type="project" value="UniProtKB-UniRule"/>
</dbReference>
<evidence type="ECO:0000256" key="9">
    <source>
        <dbReference type="HAMAP-Rule" id="MF_01470"/>
    </source>
</evidence>
<dbReference type="RefSeq" id="WP_048040847.1">
    <property type="nucleotide sequence ID" value="NZ_JJPN01000139.1"/>
</dbReference>
<dbReference type="EMBL" id="JJPZ01000041">
    <property type="protein sequence ID" value="KKH12777.1"/>
    <property type="molecule type" value="Genomic_DNA"/>
</dbReference>
<dbReference type="Pfam" id="PF01867">
    <property type="entry name" value="Cas_Cas1"/>
    <property type="match status" value="1"/>
</dbReference>
<evidence type="ECO:0000313" key="16">
    <source>
        <dbReference type="Proteomes" id="UP000033933"/>
    </source>
</evidence>
<dbReference type="PANTHER" id="PTHR34353:SF2">
    <property type="entry name" value="CRISPR-ASSOCIATED ENDONUCLEASE CAS1 1"/>
    <property type="match status" value="1"/>
</dbReference>
<evidence type="ECO:0000313" key="17">
    <source>
        <dbReference type="Proteomes" id="UP000034074"/>
    </source>
</evidence>
<dbReference type="GO" id="GO:0003677">
    <property type="term" value="F:DNA binding"/>
    <property type="evidence" value="ECO:0007669"/>
    <property type="project" value="UniProtKB-KW"/>
</dbReference>
<dbReference type="NCBIfam" id="TIGR03640">
    <property type="entry name" value="cas1_DVULG"/>
    <property type="match status" value="1"/>
</dbReference>
<evidence type="ECO:0000313" key="19">
    <source>
        <dbReference type="Proteomes" id="UP000034944"/>
    </source>
</evidence>
<dbReference type="EMBL" id="JJPN01000139">
    <property type="protein sequence ID" value="KKG69164.1"/>
    <property type="molecule type" value="Genomic_DNA"/>
</dbReference>
<organism evidence="11 15">
    <name type="scientific">Methanosarcina mazei</name>
    <name type="common">Methanosarcina frisia</name>
    <dbReference type="NCBI Taxonomy" id="2209"/>
    <lineage>
        <taxon>Archaea</taxon>
        <taxon>Methanobacteriati</taxon>
        <taxon>Methanobacteriota</taxon>
        <taxon>Stenosarchaea group</taxon>
        <taxon>Methanomicrobia</taxon>
        <taxon>Methanosarcinales</taxon>
        <taxon>Methanosarcinaceae</taxon>
        <taxon>Methanosarcina</taxon>
    </lineage>
</organism>